<keyword evidence="8" id="KW-0378">Hydrolase</keyword>
<evidence type="ECO:0000256" key="2">
    <source>
        <dbReference type="ARBA" id="ARBA00003145"/>
    </source>
</evidence>
<feature type="signal peptide" evidence="12">
    <location>
        <begin position="1"/>
        <end position="19"/>
    </location>
</feature>
<evidence type="ECO:0000256" key="5">
    <source>
        <dbReference type="ARBA" id="ARBA00012027"/>
    </source>
</evidence>
<evidence type="ECO:0000256" key="9">
    <source>
        <dbReference type="ARBA" id="ARBA00022963"/>
    </source>
</evidence>
<evidence type="ECO:0000256" key="3">
    <source>
        <dbReference type="ARBA" id="ARBA00004613"/>
    </source>
</evidence>
<protein>
    <recommendedName>
        <fullName evidence="6">Phospholipase D</fullName>
        <ecNumber evidence="5">3.1.4.4</ecNumber>
    </recommendedName>
    <alternativeName>
        <fullName evidence="11">Choline phosphatase</fullName>
    </alternativeName>
</protein>
<evidence type="ECO:0000256" key="1">
    <source>
        <dbReference type="ARBA" id="ARBA00000798"/>
    </source>
</evidence>
<evidence type="ECO:0000313" key="14">
    <source>
        <dbReference type="EMBL" id="QHC35631.1"/>
    </source>
</evidence>
<comment type="function">
    <text evidence="2">Could be a virulence factor.</text>
</comment>
<dbReference type="InterPro" id="IPR051406">
    <property type="entry name" value="PLD_domain"/>
</dbReference>
<feature type="domain" description="PLD phosphodiesterase" evidence="13">
    <location>
        <begin position="107"/>
        <end position="134"/>
    </location>
</feature>
<dbReference type="Proteomes" id="UP000464674">
    <property type="component" value="Chromosome"/>
</dbReference>
<evidence type="ECO:0000256" key="10">
    <source>
        <dbReference type="ARBA" id="ARBA00023098"/>
    </source>
</evidence>
<evidence type="ECO:0000313" key="16">
    <source>
        <dbReference type="Proteomes" id="UP000464674"/>
    </source>
</evidence>
<dbReference type="PANTHER" id="PTHR43856">
    <property type="entry name" value="CARDIOLIPIN HYDROLASE"/>
    <property type="match status" value="1"/>
</dbReference>
<dbReference type="RefSeq" id="WP_159262080.1">
    <property type="nucleotide sequence ID" value="NZ_CP041348.1"/>
</dbReference>
<sequence length="178" mass="19801">MKSIIIALLCIGLTTPVYAQSHIDVGFSPEGSATELVLNVIRSAKSQIRMMAFFFSADNVVDALIKARQRGVDVAIVLDEEGNQGKGNQMAIARVRDAGIQVRMDDVYAMQHDKVIITDGRNVETGSFNFTKGAQRKNSENALVIWDDLALAQAYLAHWQNRWDHARQAWRFSLPPGQ</sequence>
<keyword evidence="7" id="KW-0964">Secreted</keyword>
<reference evidence="14 16" key="1">
    <citation type="journal article" date="2020" name="Carbohydr. Polym.">
        <title>Characterization and optimization of production of bacterial cellulose from strain CGMCC 17276 based on whole-genome analysis.</title>
        <authorList>
            <person name="Lu T."/>
            <person name="Gao H."/>
            <person name="Liao B."/>
            <person name="Wu J."/>
            <person name="Zhang W."/>
            <person name="Huang J."/>
            <person name="Liu M."/>
            <person name="Huang J."/>
            <person name="Chang Z."/>
            <person name="Jin M."/>
            <person name="Yi Z."/>
            <person name="Jiang D."/>
        </authorList>
    </citation>
    <scope>NUCLEOTIDE SEQUENCE [LARGE SCALE GENOMIC DNA]</scope>
    <source>
        <strain evidence="14 16">CGMCC 17276</strain>
    </source>
</reference>
<organism evidence="14 16">
    <name type="scientific">Komagataeibacter xylinus</name>
    <name type="common">Gluconacetobacter xylinus</name>
    <dbReference type="NCBI Taxonomy" id="28448"/>
    <lineage>
        <taxon>Bacteria</taxon>
        <taxon>Pseudomonadati</taxon>
        <taxon>Pseudomonadota</taxon>
        <taxon>Alphaproteobacteria</taxon>
        <taxon>Acetobacterales</taxon>
        <taxon>Acetobacteraceae</taxon>
        <taxon>Komagataeibacter</taxon>
    </lineage>
</organism>
<dbReference type="AlphaFoldDB" id="A0A857FMZ3"/>
<dbReference type="GO" id="GO:0006793">
    <property type="term" value="P:phosphorus metabolic process"/>
    <property type="evidence" value="ECO:0007669"/>
    <property type="project" value="UniProtKB-ARBA"/>
</dbReference>
<evidence type="ECO:0000256" key="4">
    <source>
        <dbReference type="ARBA" id="ARBA00008664"/>
    </source>
</evidence>
<feature type="chain" id="PRO_5033646460" description="Phospholipase D" evidence="12">
    <location>
        <begin position="20"/>
        <end position="178"/>
    </location>
</feature>
<keyword evidence="9" id="KW-0442">Lipid degradation</keyword>
<dbReference type="InterPro" id="IPR025202">
    <property type="entry name" value="PLD-like_dom"/>
</dbReference>
<comment type="subcellular location">
    <subcellularLocation>
        <location evidence="3">Secreted</location>
    </subcellularLocation>
</comment>
<name>A0A857FMZ3_KOMXY</name>
<dbReference type="EC" id="3.1.4.4" evidence="5"/>
<dbReference type="PANTHER" id="PTHR43856:SF1">
    <property type="entry name" value="MITOCHONDRIAL CARDIOLIPIN HYDROLASE"/>
    <property type="match status" value="1"/>
</dbReference>
<evidence type="ECO:0000256" key="8">
    <source>
        <dbReference type="ARBA" id="ARBA00022801"/>
    </source>
</evidence>
<keyword evidence="12" id="KW-0732">Signal</keyword>
<dbReference type="GO" id="GO:0016042">
    <property type="term" value="P:lipid catabolic process"/>
    <property type="evidence" value="ECO:0007669"/>
    <property type="project" value="UniProtKB-KW"/>
</dbReference>
<keyword evidence="10" id="KW-0443">Lipid metabolism</keyword>
<comment type="similarity">
    <text evidence="4">Belongs to the phospholipase D family.</text>
</comment>
<dbReference type="Gene3D" id="3.30.870.10">
    <property type="entry name" value="Endonuclease Chain A"/>
    <property type="match status" value="1"/>
</dbReference>
<dbReference type="SUPFAM" id="SSF56024">
    <property type="entry name" value="Phospholipase D/nuclease"/>
    <property type="match status" value="1"/>
</dbReference>
<accession>A0A857FMZ3</accession>
<dbReference type="GO" id="GO:0005576">
    <property type="term" value="C:extracellular region"/>
    <property type="evidence" value="ECO:0007669"/>
    <property type="project" value="UniProtKB-SubCell"/>
</dbReference>
<proteinExistence type="inferred from homology"/>
<dbReference type="GO" id="GO:0004630">
    <property type="term" value="F:phospholipase D activity"/>
    <property type="evidence" value="ECO:0007669"/>
    <property type="project" value="UniProtKB-EC"/>
</dbReference>
<evidence type="ECO:0000313" key="15">
    <source>
        <dbReference type="EMBL" id="QHC35639.1"/>
    </source>
</evidence>
<comment type="catalytic activity">
    <reaction evidence="1">
        <text>a 1,2-diacyl-sn-glycero-3-phosphocholine + H2O = a 1,2-diacyl-sn-glycero-3-phosphate + choline + H(+)</text>
        <dbReference type="Rhea" id="RHEA:14445"/>
        <dbReference type="ChEBI" id="CHEBI:15354"/>
        <dbReference type="ChEBI" id="CHEBI:15377"/>
        <dbReference type="ChEBI" id="CHEBI:15378"/>
        <dbReference type="ChEBI" id="CHEBI:57643"/>
        <dbReference type="ChEBI" id="CHEBI:58608"/>
        <dbReference type="EC" id="3.1.4.4"/>
    </reaction>
</comment>
<dbReference type="InterPro" id="IPR001736">
    <property type="entry name" value="PLipase_D/transphosphatidylase"/>
</dbReference>
<dbReference type="EMBL" id="CP041348">
    <property type="protein sequence ID" value="QHC35639.1"/>
    <property type="molecule type" value="Genomic_DNA"/>
</dbReference>
<evidence type="ECO:0000256" key="6">
    <source>
        <dbReference type="ARBA" id="ARBA00018392"/>
    </source>
</evidence>
<dbReference type="EMBL" id="CP041348">
    <property type="protein sequence ID" value="QHC35631.1"/>
    <property type="molecule type" value="Genomic_DNA"/>
</dbReference>
<dbReference type="SMART" id="SM00155">
    <property type="entry name" value="PLDc"/>
    <property type="match status" value="1"/>
</dbReference>
<evidence type="ECO:0000259" key="13">
    <source>
        <dbReference type="PROSITE" id="PS50035"/>
    </source>
</evidence>
<gene>
    <name evidence="14" type="ORF">FMA36_09175</name>
    <name evidence="15" type="ORF">FMA36_09250</name>
</gene>
<evidence type="ECO:0000256" key="12">
    <source>
        <dbReference type="SAM" id="SignalP"/>
    </source>
</evidence>
<dbReference type="CDD" id="cd09170">
    <property type="entry name" value="PLDc_Nuc"/>
    <property type="match status" value="1"/>
</dbReference>
<dbReference type="GO" id="GO:0016891">
    <property type="term" value="F:RNA endonuclease activity producing 5'-phosphomonoesters, hydrolytic mechanism"/>
    <property type="evidence" value="ECO:0007669"/>
    <property type="project" value="TreeGrafter"/>
</dbReference>
<evidence type="ECO:0000256" key="11">
    <source>
        <dbReference type="ARBA" id="ARBA00029594"/>
    </source>
</evidence>
<dbReference type="PROSITE" id="PS50035">
    <property type="entry name" value="PLD"/>
    <property type="match status" value="1"/>
</dbReference>
<dbReference type="Pfam" id="PF13091">
    <property type="entry name" value="PLDc_2"/>
    <property type="match status" value="1"/>
</dbReference>
<dbReference type="OrthoDB" id="9762009at2"/>
<evidence type="ECO:0000256" key="7">
    <source>
        <dbReference type="ARBA" id="ARBA00022525"/>
    </source>
</evidence>